<evidence type="ECO:0000256" key="4">
    <source>
        <dbReference type="ARBA" id="ARBA00022692"/>
    </source>
</evidence>
<dbReference type="Proteomes" id="UP000324767">
    <property type="component" value="Unassembled WGS sequence"/>
</dbReference>
<dbReference type="PANTHER" id="PTHR31586">
    <property type="entry name" value="CYTOCHROME C OXIDASE PROTEIN 20"/>
    <property type="match status" value="1"/>
</dbReference>
<reference evidence="11 12" key="1">
    <citation type="submission" date="2019-09" db="EMBL/GenBank/DDBJ databases">
        <title>The hologenome of the rock-dwelling lichen Lasallia pustulata.</title>
        <authorList>
            <person name="Greshake Tzovaras B."/>
            <person name="Segers F."/>
            <person name="Bicker A."/>
            <person name="Dal Grande F."/>
            <person name="Otte J."/>
            <person name="Hankeln T."/>
            <person name="Schmitt I."/>
            <person name="Ebersberger I."/>
        </authorList>
    </citation>
    <scope>NUCLEOTIDE SEQUENCE [LARGE SCALE GENOMIC DNA]</scope>
    <source>
        <strain evidence="11">A1-1</strain>
    </source>
</reference>
<proteinExistence type="inferred from homology"/>
<evidence type="ECO:0000256" key="9">
    <source>
        <dbReference type="SAM" id="MobiDB-lite"/>
    </source>
</evidence>
<evidence type="ECO:0000256" key="5">
    <source>
        <dbReference type="ARBA" id="ARBA00022792"/>
    </source>
</evidence>
<protein>
    <recommendedName>
        <fullName evidence="3">Cytochrome c oxidase assembly protein COX20, mitochondrial</fullName>
    </recommendedName>
</protein>
<evidence type="ECO:0000256" key="10">
    <source>
        <dbReference type="SAM" id="Phobius"/>
    </source>
</evidence>
<feature type="compositionally biased region" description="Pro residues" evidence="9">
    <location>
        <begin position="9"/>
        <end position="20"/>
    </location>
</feature>
<dbReference type="AlphaFoldDB" id="A0A5M8PJ53"/>
<comment type="subcellular location">
    <subcellularLocation>
        <location evidence="1">Mitochondrion inner membrane</location>
    </subcellularLocation>
</comment>
<comment type="caution">
    <text evidence="11">The sequence shown here is derived from an EMBL/GenBank/DDBJ whole genome shotgun (WGS) entry which is preliminary data.</text>
</comment>
<feature type="compositionally biased region" description="Basic and acidic residues" evidence="9">
    <location>
        <begin position="173"/>
        <end position="187"/>
    </location>
</feature>
<name>A0A5M8PJ53_9LECA</name>
<evidence type="ECO:0000256" key="3">
    <source>
        <dbReference type="ARBA" id="ARBA00017689"/>
    </source>
</evidence>
<dbReference type="GO" id="GO:0033617">
    <property type="term" value="P:mitochondrial respiratory chain complex IV assembly"/>
    <property type="evidence" value="ECO:0007669"/>
    <property type="project" value="InterPro"/>
</dbReference>
<organism evidence="11 12">
    <name type="scientific">Lasallia pustulata</name>
    <dbReference type="NCBI Taxonomy" id="136370"/>
    <lineage>
        <taxon>Eukaryota</taxon>
        <taxon>Fungi</taxon>
        <taxon>Dikarya</taxon>
        <taxon>Ascomycota</taxon>
        <taxon>Pezizomycotina</taxon>
        <taxon>Lecanoromycetes</taxon>
        <taxon>OSLEUM clade</taxon>
        <taxon>Umbilicariomycetidae</taxon>
        <taxon>Umbilicariales</taxon>
        <taxon>Umbilicariaceae</taxon>
        <taxon>Lasallia</taxon>
    </lineage>
</organism>
<accession>A0A5M8PJ53</accession>
<dbReference type="OrthoDB" id="14603at2759"/>
<sequence length="196" mass="21729">MAGDIRDNAPPPSVRPPKTPPESSNERPYQGKIYDRFHVPATPENANAIPGGTTNTAGGRPEEAGLIEAAKTVRVQELTEVHKKPCVRDSFLTGMGASFGVGGLRAILGASVWTSCNWAVGTFCFGSFLMYEFCQRKRQLEMQGMKKAAEIIDRKKIEKEKIAEQARAARRKAKEEADTRAEEEAKRKSQGSWKFW</sequence>
<evidence type="ECO:0000313" key="12">
    <source>
        <dbReference type="Proteomes" id="UP000324767"/>
    </source>
</evidence>
<dbReference type="EMBL" id="VXIT01000012">
    <property type="protein sequence ID" value="KAA6408940.1"/>
    <property type="molecule type" value="Genomic_DNA"/>
</dbReference>
<dbReference type="Pfam" id="PF12597">
    <property type="entry name" value="Cox20"/>
    <property type="match status" value="1"/>
</dbReference>
<keyword evidence="8 10" id="KW-0472">Membrane</keyword>
<evidence type="ECO:0000256" key="6">
    <source>
        <dbReference type="ARBA" id="ARBA00022989"/>
    </source>
</evidence>
<feature type="region of interest" description="Disordered" evidence="9">
    <location>
        <begin position="1"/>
        <end position="33"/>
    </location>
</feature>
<gene>
    <name evidence="11" type="ORF">FRX48_07284</name>
</gene>
<evidence type="ECO:0000256" key="1">
    <source>
        <dbReference type="ARBA" id="ARBA00004273"/>
    </source>
</evidence>
<dbReference type="PANTHER" id="PTHR31586:SF1">
    <property type="entry name" value="CYTOCHROME C OXIDASE ASSEMBLY PROTEIN COX20, MITOCHONDRIAL"/>
    <property type="match status" value="1"/>
</dbReference>
<keyword evidence="6 10" id="KW-1133">Transmembrane helix</keyword>
<comment type="similarity">
    <text evidence="2">Belongs to the COX20 family.</text>
</comment>
<keyword evidence="7" id="KW-0496">Mitochondrion</keyword>
<evidence type="ECO:0000256" key="7">
    <source>
        <dbReference type="ARBA" id="ARBA00023128"/>
    </source>
</evidence>
<dbReference type="InterPro" id="IPR022533">
    <property type="entry name" value="Cox20"/>
</dbReference>
<evidence type="ECO:0000256" key="8">
    <source>
        <dbReference type="ARBA" id="ARBA00023136"/>
    </source>
</evidence>
<dbReference type="GO" id="GO:0005743">
    <property type="term" value="C:mitochondrial inner membrane"/>
    <property type="evidence" value="ECO:0007669"/>
    <property type="project" value="UniProtKB-SubCell"/>
</dbReference>
<evidence type="ECO:0000256" key="2">
    <source>
        <dbReference type="ARBA" id="ARBA00009575"/>
    </source>
</evidence>
<feature type="transmembrane region" description="Helical" evidence="10">
    <location>
        <begin position="118"/>
        <end position="134"/>
    </location>
</feature>
<keyword evidence="4 10" id="KW-0812">Transmembrane</keyword>
<keyword evidence="5" id="KW-0999">Mitochondrion inner membrane</keyword>
<feature type="region of interest" description="Disordered" evidence="9">
    <location>
        <begin position="168"/>
        <end position="196"/>
    </location>
</feature>
<evidence type="ECO:0000313" key="11">
    <source>
        <dbReference type="EMBL" id="KAA6408940.1"/>
    </source>
</evidence>